<comment type="caution">
    <text evidence="1">The sequence shown here is derived from an EMBL/GenBank/DDBJ whole genome shotgun (WGS) entry which is preliminary data.</text>
</comment>
<gene>
    <name evidence="1" type="ORF">HPB49_024587</name>
</gene>
<dbReference type="EMBL" id="CM023473">
    <property type="protein sequence ID" value="KAH7955118.1"/>
    <property type="molecule type" value="Genomic_DNA"/>
</dbReference>
<evidence type="ECO:0000313" key="2">
    <source>
        <dbReference type="Proteomes" id="UP000821865"/>
    </source>
</evidence>
<accession>A0ACB8D0R5</accession>
<reference evidence="1" key="1">
    <citation type="submission" date="2020-05" db="EMBL/GenBank/DDBJ databases">
        <title>Large-scale comparative analyses of tick genomes elucidate their genetic diversity and vector capacities.</title>
        <authorList>
            <person name="Jia N."/>
            <person name="Wang J."/>
            <person name="Shi W."/>
            <person name="Du L."/>
            <person name="Sun Y."/>
            <person name="Zhan W."/>
            <person name="Jiang J."/>
            <person name="Wang Q."/>
            <person name="Zhang B."/>
            <person name="Ji P."/>
            <person name="Sakyi L.B."/>
            <person name="Cui X."/>
            <person name="Yuan T."/>
            <person name="Jiang B."/>
            <person name="Yang W."/>
            <person name="Lam T.T.-Y."/>
            <person name="Chang Q."/>
            <person name="Ding S."/>
            <person name="Wang X."/>
            <person name="Zhu J."/>
            <person name="Ruan X."/>
            <person name="Zhao L."/>
            <person name="Wei J."/>
            <person name="Que T."/>
            <person name="Du C."/>
            <person name="Cheng J."/>
            <person name="Dai P."/>
            <person name="Han X."/>
            <person name="Huang E."/>
            <person name="Gao Y."/>
            <person name="Liu J."/>
            <person name="Shao H."/>
            <person name="Ye R."/>
            <person name="Li L."/>
            <person name="Wei W."/>
            <person name="Wang X."/>
            <person name="Wang C."/>
            <person name="Yang T."/>
            <person name="Huo Q."/>
            <person name="Li W."/>
            <person name="Guo W."/>
            <person name="Chen H."/>
            <person name="Zhou L."/>
            <person name="Ni X."/>
            <person name="Tian J."/>
            <person name="Zhou Y."/>
            <person name="Sheng Y."/>
            <person name="Liu T."/>
            <person name="Pan Y."/>
            <person name="Xia L."/>
            <person name="Li J."/>
            <person name="Zhao F."/>
            <person name="Cao W."/>
        </authorList>
    </citation>
    <scope>NUCLEOTIDE SEQUENCE</scope>
    <source>
        <strain evidence="1">Dsil-2018</strain>
    </source>
</reference>
<keyword evidence="2" id="KW-1185">Reference proteome</keyword>
<name>A0ACB8D0R5_DERSI</name>
<sequence length="79" mass="9062">MEHVVLSRLVEFTETKQLCPPTMVGFRHNISAQDILWQQQRDILDPGIPGVSRTILGLDIKKAFDNVAHRAYFSRVSRL</sequence>
<proteinExistence type="predicted"/>
<protein>
    <submittedName>
        <fullName evidence="1">Uncharacterized protein</fullName>
    </submittedName>
</protein>
<organism evidence="1 2">
    <name type="scientific">Dermacentor silvarum</name>
    <name type="common">Tick</name>
    <dbReference type="NCBI Taxonomy" id="543639"/>
    <lineage>
        <taxon>Eukaryota</taxon>
        <taxon>Metazoa</taxon>
        <taxon>Ecdysozoa</taxon>
        <taxon>Arthropoda</taxon>
        <taxon>Chelicerata</taxon>
        <taxon>Arachnida</taxon>
        <taxon>Acari</taxon>
        <taxon>Parasitiformes</taxon>
        <taxon>Ixodida</taxon>
        <taxon>Ixodoidea</taxon>
        <taxon>Ixodidae</taxon>
        <taxon>Rhipicephalinae</taxon>
        <taxon>Dermacentor</taxon>
    </lineage>
</organism>
<evidence type="ECO:0000313" key="1">
    <source>
        <dbReference type="EMBL" id="KAH7955118.1"/>
    </source>
</evidence>
<dbReference type="Proteomes" id="UP000821865">
    <property type="component" value="Chromosome 4"/>
</dbReference>